<dbReference type="EMBL" id="KN556344">
    <property type="protein sequence ID" value="KHJ88155.1"/>
    <property type="molecule type" value="Genomic_DNA"/>
</dbReference>
<accession>A0A0B1SYD6</accession>
<evidence type="ECO:0000256" key="1">
    <source>
        <dbReference type="ARBA" id="ARBA00012493"/>
    </source>
</evidence>
<dbReference type="FunFam" id="3.30.70.270:FF:000020">
    <property type="entry name" value="Transposon Tf2-6 polyprotein-like Protein"/>
    <property type="match status" value="1"/>
</dbReference>
<dbReference type="SUPFAM" id="SSF56672">
    <property type="entry name" value="DNA/RNA polymerases"/>
    <property type="match status" value="1"/>
</dbReference>
<dbReference type="Proteomes" id="UP000053660">
    <property type="component" value="Unassembled WGS sequence"/>
</dbReference>
<dbReference type="GO" id="GO:0003964">
    <property type="term" value="F:RNA-directed DNA polymerase activity"/>
    <property type="evidence" value="ECO:0007669"/>
    <property type="project" value="UniProtKB-EC"/>
</dbReference>
<dbReference type="InterPro" id="IPR043502">
    <property type="entry name" value="DNA/RNA_pol_sf"/>
</dbReference>
<dbReference type="InterPro" id="IPR051320">
    <property type="entry name" value="Viral_Replic_Matur_Polypro"/>
</dbReference>
<evidence type="ECO:0000313" key="3">
    <source>
        <dbReference type="EMBL" id="KHJ88155.1"/>
    </source>
</evidence>
<protein>
    <recommendedName>
        <fullName evidence="1">RNA-directed DNA polymerase</fullName>
        <ecNumber evidence="1">2.7.7.49</ecNumber>
    </recommendedName>
</protein>
<proteinExistence type="predicted"/>
<dbReference type="AlphaFoldDB" id="A0A0B1SYD6"/>
<dbReference type="InterPro" id="IPR043128">
    <property type="entry name" value="Rev_trsase/Diguanyl_cyclase"/>
</dbReference>
<reference evidence="3 4" key="1">
    <citation type="submission" date="2014-03" db="EMBL/GenBank/DDBJ databases">
        <title>Draft genome of the hookworm Oesophagostomum dentatum.</title>
        <authorList>
            <person name="Mitreva M."/>
        </authorList>
    </citation>
    <scope>NUCLEOTIDE SEQUENCE [LARGE SCALE GENOMIC DNA]</scope>
    <source>
        <strain evidence="3 4">OD-Hann</strain>
    </source>
</reference>
<dbReference type="Gene3D" id="3.30.70.270">
    <property type="match status" value="2"/>
</dbReference>
<evidence type="ECO:0000259" key="2">
    <source>
        <dbReference type="Pfam" id="PF00078"/>
    </source>
</evidence>
<organism evidence="3 4">
    <name type="scientific">Oesophagostomum dentatum</name>
    <name type="common">Nodular worm</name>
    <dbReference type="NCBI Taxonomy" id="61180"/>
    <lineage>
        <taxon>Eukaryota</taxon>
        <taxon>Metazoa</taxon>
        <taxon>Ecdysozoa</taxon>
        <taxon>Nematoda</taxon>
        <taxon>Chromadorea</taxon>
        <taxon>Rhabditida</taxon>
        <taxon>Rhabditina</taxon>
        <taxon>Rhabditomorpha</taxon>
        <taxon>Strongyloidea</taxon>
        <taxon>Strongylidae</taxon>
        <taxon>Oesophagostomum</taxon>
    </lineage>
</organism>
<keyword evidence="4" id="KW-1185">Reference proteome</keyword>
<evidence type="ECO:0000313" key="4">
    <source>
        <dbReference type="Proteomes" id="UP000053660"/>
    </source>
</evidence>
<dbReference type="EC" id="2.7.7.49" evidence="1"/>
<dbReference type="PANTHER" id="PTHR33064">
    <property type="entry name" value="POL PROTEIN"/>
    <property type="match status" value="1"/>
</dbReference>
<feature type="domain" description="Reverse transcriptase" evidence="2">
    <location>
        <begin position="2"/>
        <end position="76"/>
    </location>
</feature>
<dbReference type="Pfam" id="PF00078">
    <property type="entry name" value="RVT_1"/>
    <property type="match status" value="1"/>
</dbReference>
<dbReference type="OrthoDB" id="5868531at2759"/>
<sequence length="232" mass="26220">MPMSLKGAPTTLQCTMEDFKKYLHARVFIYTDDLIITSETPEHLRDINEVLGEIEVIGMKLRASKCEFGRDEITFLEVERCTYNGTHPRCPTTSTSISHRNGKLCERSCCSTLHYIITVGLIKDSIRPNSEKTKAIDQYYPIPKTAPEVRAFLGMCSSFRTFVYNFASVAAPLFALIKKDAKFERIKECQHARDKLKGALTTAPILVVPPRRLPLVIETDSCAKGHYITLLQ</sequence>
<dbReference type="PANTHER" id="PTHR33064:SF37">
    <property type="entry name" value="RIBONUCLEASE H"/>
    <property type="match status" value="1"/>
</dbReference>
<name>A0A0B1SYD6_OESDE</name>
<gene>
    <name evidence="3" type="ORF">OESDEN_12054</name>
</gene>
<dbReference type="InterPro" id="IPR000477">
    <property type="entry name" value="RT_dom"/>
</dbReference>